<keyword evidence="1" id="KW-0805">Transcription regulation</keyword>
<organism evidence="6 7">
    <name type="scientific">Dietzia lutea</name>
    <dbReference type="NCBI Taxonomy" id="546160"/>
    <lineage>
        <taxon>Bacteria</taxon>
        <taxon>Bacillati</taxon>
        <taxon>Actinomycetota</taxon>
        <taxon>Actinomycetes</taxon>
        <taxon>Mycobacteriales</taxon>
        <taxon>Dietziaceae</taxon>
        <taxon>Dietzia</taxon>
    </lineage>
</organism>
<keyword evidence="7" id="KW-1185">Reference proteome</keyword>
<dbReference type="KEGG" id="dlu:A6035_14870"/>
<feature type="DNA-binding region" description="H-T-H motif" evidence="4">
    <location>
        <begin position="32"/>
        <end position="51"/>
    </location>
</feature>
<dbReference type="Proteomes" id="UP000244928">
    <property type="component" value="Chromosome"/>
</dbReference>
<gene>
    <name evidence="6" type="ORF">A6035_14870</name>
</gene>
<dbReference type="InterPro" id="IPR001647">
    <property type="entry name" value="HTH_TetR"/>
</dbReference>
<dbReference type="Gene3D" id="1.10.357.10">
    <property type="entry name" value="Tetracycline Repressor, domain 2"/>
    <property type="match status" value="1"/>
</dbReference>
<dbReference type="Pfam" id="PF00440">
    <property type="entry name" value="TetR_N"/>
    <property type="match status" value="1"/>
</dbReference>
<dbReference type="SUPFAM" id="SSF46689">
    <property type="entry name" value="Homeodomain-like"/>
    <property type="match status" value="1"/>
</dbReference>
<accession>A0A2S1RAJ7</accession>
<feature type="domain" description="HTH tetR-type" evidence="5">
    <location>
        <begin position="9"/>
        <end position="69"/>
    </location>
</feature>
<dbReference type="EMBL" id="CP015449">
    <property type="protein sequence ID" value="AWH93251.1"/>
    <property type="molecule type" value="Genomic_DNA"/>
</dbReference>
<evidence type="ECO:0000256" key="3">
    <source>
        <dbReference type="ARBA" id="ARBA00023163"/>
    </source>
</evidence>
<dbReference type="AlphaFoldDB" id="A0A2S1RAJ7"/>
<dbReference type="InterPro" id="IPR050109">
    <property type="entry name" value="HTH-type_TetR-like_transc_reg"/>
</dbReference>
<keyword evidence="2 4" id="KW-0238">DNA-binding</keyword>
<dbReference type="GO" id="GO:0003700">
    <property type="term" value="F:DNA-binding transcription factor activity"/>
    <property type="evidence" value="ECO:0007669"/>
    <property type="project" value="TreeGrafter"/>
</dbReference>
<dbReference type="PANTHER" id="PTHR30055">
    <property type="entry name" value="HTH-TYPE TRANSCRIPTIONAL REGULATOR RUTR"/>
    <property type="match status" value="1"/>
</dbReference>
<evidence type="ECO:0000259" key="5">
    <source>
        <dbReference type="PROSITE" id="PS50977"/>
    </source>
</evidence>
<evidence type="ECO:0000256" key="2">
    <source>
        <dbReference type="ARBA" id="ARBA00023125"/>
    </source>
</evidence>
<proteinExistence type="predicted"/>
<protein>
    <recommendedName>
        <fullName evidence="5">HTH tetR-type domain-containing protein</fullName>
    </recommendedName>
</protein>
<dbReference type="PROSITE" id="PS50977">
    <property type="entry name" value="HTH_TETR_2"/>
    <property type="match status" value="1"/>
</dbReference>
<reference evidence="6 7" key="1">
    <citation type="submission" date="2016-04" db="EMBL/GenBank/DDBJ databases">
        <title>Complete genome sequence of Dietzia lutea YIM 80766T, a strain isolated from desert soil in Egypt.</title>
        <authorList>
            <person name="Zhao J."/>
            <person name="Hu B."/>
            <person name="Geng S."/>
            <person name="Nie Y."/>
            <person name="Tang Y."/>
        </authorList>
    </citation>
    <scope>NUCLEOTIDE SEQUENCE [LARGE SCALE GENOMIC DNA]</scope>
    <source>
        <strain evidence="6 7">YIM 80766</strain>
    </source>
</reference>
<dbReference type="InterPro" id="IPR009057">
    <property type="entry name" value="Homeodomain-like_sf"/>
</dbReference>
<evidence type="ECO:0000313" key="7">
    <source>
        <dbReference type="Proteomes" id="UP000244928"/>
    </source>
</evidence>
<evidence type="ECO:0000256" key="1">
    <source>
        <dbReference type="ARBA" id="ARBA00023015"/>
    </source>
</evidence>
<evidence type="ECO:0000256" key="4">
    <source>
        <dbReference type="PROSITE-ProRule" id="PRU00335"/>
    </source>
</evidence>
<keyword evidence="3" id="KW-0804">Transcription</keyword>
<evidence type="ECO:0000313" key="6">
    <source>
        <dbReference type="EMBL" id="AWH93251.1"/>
    </source>
</evidence>
<dbReference type="OrthoDB" id="3787664at2"/>
<dbReference type="RefSeq" id="WP_108848602.1">
    <property type="nucleotide sequence ID" value="NZ_CP015449.1"/>
</dbReference>
<sequence>MGIRDEHRARMYREIQRAALDLVERKGLHATTVADIAARVGVSERTVFRYYSTKLHALLPGQQGLVDALVAGGGLDTEAADTGAAGTDAAGALAELTDATREVFAREIERSDFRRVSRLMVREPELVQAVAAQERDLVTALSAALAGRGTVGRLQALVVAEVVITTWRVAWQAFAREELEGGAGDPLALFDATVRELRGLFTG</sequence>
<dbReference type="PANTHER" id="PTHR30055:SF238">
    <property type="entry name" value="MYCOFACTOCIN BIOSYNTHESIS TRANSCRIPTIONAL REGULATOR MFTR-RELATED"/>
    <property type="match status" value="1"/>
</dbReference>
<name>A0A2S1RAJ7_9ACTN</name>
<dbReference type="GO" id="GO:0000976">
    <property type="term" value="F:transcription cis-regulatory region binding"/>
    <property type="evidence" value="ECO:0007669"/>
    <property type="project" value="TreeGrafter"/>
</dbReference>